<dbReference type="Gene3D" id="1.10.510.10">
    <property type="entry name" value="Transferase(Phosphotransferase) domain 1"/>
    <property type="match status" value="1"/>
</dbReference>
<dbReference type="GO" id="GO:0005525">
    <property type="term" value="F:GTP binding"/>
    <property type="evidence" value="ECO:0007669"/>
    <property type="project" value="InterPro"/>
</dbReference>
<dbReference type="InterPro" id="IPR006073">
    <property type="entry name" value="GTP-bd"/>
</dbReference>
<dbReference type="AlphaFoldDB" id="A0BEN5"/>
<dbReference type="PROSITE" id="PS00108">
    <property type="entry name" value="PROTEIN_KINASE_ST"/>
    <property type="match status" value="1"/>
</dbReference>
<evidence type="ECO:0000256" key="5">
    <source>
        <dbReference type="SAM" id="Coils"/>
    </source>
</evidence>
<dbReference type="OrthoDB" id="4062651at2759"/>
<dbReference type="SMART" id="SM00220">
    <property type="entry name" value="S_TKc"/>
    <property type="match status" value="1"/>
</dbReference>
<sequence>MQIVINRMEYRNVQLIQNGQEGNLYLAKQKNQEVVIKHLSLKEKEIKILEKLMSNPPSNFVKIIDFDRESYIVMEKGDGTLKQYLEREQFKQLSILQKIKLFEQIANGILELHSRYLIHRDLKPDNIIFLQQQDQTILKLIDTGQMDQLSDKVLFLSEFAGTENYRAPEFFQERIQYNNKIDIWALGLIFYEMITGQSLIQKKKQIKDSQYIKSKIESINMFKENIQELLYNMLEQSYFQRWSAQSLMKELQRVIEIMELKEGLQKSREQCQILQTNCMSLSNTNLTLQNQISSSTQKIEFLDLKLQQQIEQSNNQAATIEKYQTQIQIAQEMNSNFQLKIKQLEKQNAQLIIESEKHKSDLIKQLEEKKMNLQQYIDKENMKNQQQIEQSVQCNLIPFKHKKLVLFGFPGAGKTWVFNKIQGQSQRNQNESTTNFFEYFLNEQNVTIVDSPVFLDQSNYDEREETYNNYDSYFQKNSIDDIVLVVQYERIDLMKQYLNRCLKIFKEISAIIVTRFVDTQVISQNEEEQVRDKFKFCNSSIYFTNKNASQTDLLDIFFKINFNQISPQKNYQDIFQKYIK</sequence>
<keyword evidence="8" id="KW-1185">Reference proteome</keyword>
<feature type="domain" description="Protein kinase" evidence="6">
    <location>
        <begin position="10"/>
        <end position="255"/>
    </location>
</feature>
<keyword evidence="4" id="KW-0067">ATP-binding</keyword>
<dbReference type="Pfam" id="PF00069">
    <property type="entry name" value="Pkinase"/>
    <property type="match status" value="1"/>
</dbReference>
<dbReference type="InterPro" id="IPR000719">
    <property type="entry name" value="Prot_kinase_dom"/>
</dbReference>
<dbReference type="InterPro" id="IPR008271">
    <property type="entry name" value="Ser/Thr_kinase_AS"/>
</dbReference>
<dbReference type="EMBL" id="CT867989">
    <property type="protein sequence ID" value="CAK57002.1"/>
    <property type="molecule type" value="Genomic_DNA"/>
</dbReference>
<evidence type="ECO:0000259" key="6">
    <source>
        <dbReference type="PROSITE" id="PS50011"/>
    </source>
</evidence>
<keyword evidence="1" id="KW-0808">Transferase</keyword>
<dbReference type="GeneID" id="5010184"/>
<evidence type="ECO:0000256" key="2">
    <source>
        <dbReference type="ARBA" id="ARBA00022741"/>
    </source>
</evidence>
<evidence type="ECO:0000256" key="1">
    <source>
        <dbReference type="ARBA" id="ARBA00022679"/>
    </source>
</evidence>
<dbReference type="GO" id="GO:0010506">
    <property type="term" value="P:regulation of autophagy"/>
    <property type="evidence" value="ECO:0007669"/>
    <property type="project" value="InterPro"/>
</dbReference>
<dbReference type="Gene3D" id="3.40.50.300">
    <property type="entry name" value="P-loop containing nucleotide triphosphate hydrolases"/>
    <property type="match status" value="1"/>
</dbReference>
<dbReference type="RefSeq" id="XP_001424400.1">
    <property type="nucleotide sequence ID" value="XM_001424363.1"/>
</dbReference>
<evidence type="ECO:0000256" key="4">
    <source>
        <dbReference type="ARBA" id="ARBA00022840"/>
    </source>
</evidence>
<dbReference type="PROSITE" id="PS50011">
    <property type="entry name" value="PROTEIN_KINASE_DOM"/>
    <property type="match status" value="1"/>
</dbReference>
<name>A0BEN5_PARTE</name>
<keyword evidence="3" id="KW-0418">Kinase</keyword>
<dbReference type="SUPFAM" id="SSF56112">
    <property type="entry name" value="Protein kinase-like (PK-like)"/>
    <property type="match status" value="1"/>
</dbReference>
<dbReference type="Proteomes" id="UP000000600">
    <property type="component" value="Unassembled WGS sequence"/>
</dbReference>
<keyword evidence="5" id="KW-0175">Coiled coil</keyword>
<dbReference type="Pfam" id="PF01926">
    <property type="entry name" value="MMR_HSR1"/>
    <property type="match status" value="1"/>
</dbReference>
<dbReference type="PANTHER" id="PTHR24348:SF22">
    <property type="entry name" value="NON-SPECIFIC SERINE_THREONINE PROTEIN KINASE"/>
    <property type="match status" value="1"/>
</dbReference>
<dbReference type="OMA" id="YERIDLM"/>
<dbReference type="CDD" id="cd00180">
    <property type="entry name" value="PKc"/>
    <property type="match status" value="1"/>
</dbReference>
<dbReference type="eggNOG" id="KOG0594">
    <property type="taxonomic scope" value="Eukaryota"/>
</dbReference>
<proteinExistence type="predicted"/>
<dbReference type="GO" id="GO:0005524">
    <property type="term" value="F:ATP binding"/>
    <property type="evidence" value="ECO:0007669"/>
    <property type="project" value="UniProtKB-KW"/>
</dbReference>
<evidence type="ECO:0000313" key="8">
    <source>
        <dbReference type="Proteomes" id="UP000000600"/>
    </source>
</evidence>
<dbReference type="InterPro" id="IPR011009">
    <property type="entry name" value="Kinase-like_dom_sf"/>
</dbReference>
<protein>
    <recommendedName>
        <fullName evidence="6">Protein kinase domain-containing protein</fullName>
    </recommendedName>
</protein>
<gene>
    <name evidence="7" type="ORF">GSPATT00028035001</name>
</gene>
<dbReference type="KEGG" id="ptm:GSPATT00028035001"/>
<dbReference type="SUPFAM" id="SSF52540">
    <property type="entry name" value="P-loop containing nucleoside triphosphate hydrolases"/>
    <property type="match status" value="1"/>
</dbReference>
<dbReference type="InterPro" id="IPR027417">
    <property type="entry name" value="P-loop_NTPase"/>
</dbReference>
<dbReference type="HOGENOM" id="CLU_470505_0_0_1"/>
<accession>A0BEN5</accession>
<dbReference type="InParanoid" id="A0BEN5"/>
<evidence type="ECO:0000313" key="7">
    <source>
        <dbReference type="EMBL" id="CAK57002.1"/>
    </source>
</evidence>
<dbReference type="GO" id="GO:0004674">
    <property type="term" value="F:protein serine/threonine kinase activity"/>
    <property type="evidence" value="ECO:0000318"/>
    <property type="project" value="GO_Central"/>
</dbReference>
<keyword evidence="2" id="KW-0547">Nucleotide-binding</keyword>
<reference evidence="7 8" key="1">
    <citation type="journal article" date="2006" name="Nature">
        <title>Global trends of whole-genome duplications revealed by the ciliate Paramecium tetraurelia.</title>
        <authorList>
            <consortium name="Genoscope"/>
            <person name="Aury J.-M."/>
            <person name="Jaillon O."/>
            <person name="Duret L."/>
            <person name="Noel B."/>
            <person name="Jubin C."/>
            <person name="Porcel B.M."/>
            <person name="Segurens B."/>
            <person name="Daubin V."/>
            <person name="Anthouard V."/>
            <person name="Aiach N."/>
            <person name="Arnaiz O."/>
            <person name="Billaut A."/>
            <person name="Beisson J."/>
            <person name="Blanc I."/>
            <person name="Bouhouche K."/>
            <person name="Camara F."/>
            <person name="Duharcourt S."/>
            <person name="Guigo R."/>
            <person name="Gogendeau D."/>
            <person name="Katinka M."/>
            <person name="Keller A.-M."/>
            <person name="Kissmehl R."/>
            <person name="Klotz C."/>
            <person name="Koll F."/>
            <person name="Le Moue A."/>
            <person name="Lepere C."/>
            <person name="Malinsky S."/>
            <person name="Nowacki M."/>
            <person name="Nowak J.K."/>
            <person name="Plattner H."/>
            <person name="Poulain J."/>
            <person name="Ruiz F."/>
            <person name="Serrano V."/>
            <person name="Zagulski M."/>
            <person name="Dessen P."/>
            <person name="Betermier M."/>
            <person name="Weissenbach J."/>
            <person name="Scarpelli C."/>
            <person name="Schachter V."/>
            <person name="Sperling L."/>
            <person name="Meyer E."/>
            <person name="Cohen J."/>
            <person name="Wincker P."/>
        </authorList>
    </citation>
    <scope>NUCLEOTIDE SEQUENCE [LARGE SCALE GENOMIC DNA]</scope>
    <source>
        <strain evidence="7 8">Stock d4-2</strain>
    </source>
</reference>
<evidence type="ECO:0000256" key="3">
    <source>
        <dbReference type="ARBA" id="ARBA00022777"/>
    </source>
</evidence>
<dbReference type="InterPro" id="IPR045269">
    <property type="entry name" value="Atg1-like"/>
</dbReference>
<organism evidence="7 8">
    <name type="scientific">Paramecium tetraurelia</name>
    <dbReference type="NCBI Taxonomy" id="5888"/>
    <lineage>
        <taxon>Eukaryota</taxon>
        <taxon>Sar</taxon>
        <taxon>Alveolata</taxon>
        <taxon>Ciliophora</taxon>
        <taxon>Intramacronucleata</taxon>
        <taxon>Oligohymenophorea</taxon>
        <taxon>Peniculida</taxon>
        <taxon>Parameciidae</taxon>
        <taxon>Paramecium</taxon>
    </lineage>
</organism>
<dbReference type="PANTHER" id="PTHR24348">
    <property type="entry name" value="SERINE/THREONINE-PROTEIN KINASE UNC-51-RELATED"/>
    <property type="match status" value="1"/>
</dbReference>
<feature type="coiled-coil region" evidence="5">
    <location>
        <begin position="320"/>
        <end position="383"/>
    </location>
</feature>